<accession>A0A1W0WRW5</accession>
<feature type="region of interest" description="Disordered" evidence="1">
    <location>
        <begin position="1"/>
        <end position="65"/>
    </location>
</feature>
<evidence type="ECO:0000313" key="2">
    <source>
        <dbReference type="EMBL" id="OQV17930.1"/>
    </source>
</evidence>
<evidence type="ECO:0000313" key="3">
    <source>
        <dbReference type="Proteomes" id="UP000192578"/>
    </source>
</evidence>
<organism evidence="2 3">
    <name type="scientific">Hypsibius exemplaris</name>
    <name type="common">Freshwater tardigrade</name>
    <dbReference type="NCBI Taxonomy" id="2072580"/>
    <lineage>
        <taxon>Eukaryota</taxon>
        <taxon>Metazoa</taxon>
        <taxon>Ecdysozoa</taxon>
        <taxon>Tardigrada</taxon>
        <taxon>Eutardigrada</taxon>
        <taxon>Parachela</taxon>
        <taxon>Hypsibioidea</taxon>
        <taxon>Hypsibiidae</taxon>
        <taxon>Hypsibius</taxon>
    </lineage>
</organism>
<dbReference type="Proteomes" id="UP000192578">
    <property type="component" value="Unassembled WGS sequence"/>
</dbReference>
<protein>
    <submittedName>
        <fullName evidence="2">Uncharacterized protein</fullName>
    </submittedName>
</protein>
<feature type="compositionally biased region" description="Polar residues" evidence="1">
    <location>
        <begin position="53"/>
        <end position="64"/>
    </location>
</feature>
<reference evidence="3" key="1">
    <citation type="submission" date="2017-01" db="EMBL/GenBank/DDBJ databases">
        <title>Comparative genomics of anhydrobiosis in the tardigrade Hypsibius dujardini.</title>
        <authorList>
            <person name="Yoshida Y."/>
            <person name="Koutsovoulos G."/>
            <person name="Laetsch D."/>
            <person name="Stevens L."/>
            <person name="Kumar S."/>
            <person name="Horikawa D."/>
            <person name="Ishino K."/>
            <person name="Komine S."/>
            <person name="Tomita M."/>
            <person name="Blaxter M."/>
            <person name="Arakawa K."/>
        </authorList>
    </citation>
    <scope>NUCLEOTIDE SEQUENCE [LARGE SCALE GENOMIC DNA]</scope>
    <source>
        <strain evidence="3">Z151</strain>
    </source>
</reference>
<proteinExistence type="predicted"/>
<feature type="region of interest" description="Disordered" evidence="1">
    <location>
        <begin position="436"/>
        <end position="471"/>
    </location>
</feature>
<feature type="region of interest" description="Disordered" evidence="1">
    <location>
        <begin position="488"/>
        <end position="510"/>
    </location>
</feature>
<sequence length="510" mass="56128">MDYNHQLYDSSRLNYQTRSPSENHNNNVGTNGNGGGGTRRTGTVTVAGGGANYSQQGPNGQGNDRQILKHPALKRVQNLRRNSIQRKIYEHQLREAETTKSVNQALVQARPITQGHLLTAPSVPTRKLSSSTPNLSLISESEQFLGPPQSYGQPRSPMRSERSHSPRSPRMSPYPLSPASSSSHLADYGGGAELADQTQRMHLSSPVPSQLINGSPSQPSYLNRYQQNEQQMQNQARNHLQQVEQYQQPHQTQPQQQSMNLGAHNGTNAYSSAIHSIYNHTTAHFRDNKHTTGQAAQAASQMQLTFGGTMVHPPFNAPVESVSFNIIQAHANQNEAYQQQSTYQIQSGFFNQNAKKEASVTVMDDEGIDAIAERLRLGGESLAKLKAEGFSTKDDLKLLSSGAVTELKLGNLRDTLAVQKYISDFNGEKVAKVRQETASNLRTSHSRQPAVQKSSNRAAPYRRQNTSSLANKDFRRMLAPRYFIGANYRRNGPANSSGGLSAGRPASRNT</sequence>
<dbReference type="PROSITE" id="PS50096">
    <property type="entry name" value="IQ"/>
    <property type="match status" value="1"/>
</dbReference>
<comment type="caution">
    <text evidence="2">The sequence shown here is derived from an EMBL/GenBank/DDBJ whole genome shotgun (WGS) entry which is preliminary data.</text>
</comment>
<feature type="compositionally biased region" description="Polar residues" evidence="1">
    <location>
        <begin position="436"/>
        <end position="470"/>
    </location>
</feature>
<dbReference type="EMBL" id="MTYJ01000055">
    <property type="protein sequence ID" value="OQV17930.1"/>
    <property type="molecule type" value="Genomic_DNA"/>
</dbReference>
<dbReference type="AlphaFoldDB" id="A0A1W0WRW5"/>
<feature type="compositionally biased region" description="Low complexity" evidence="1">
    <location>
        <begin position="226"/>
        <end position="257"/>
    </location>
</feature>
<gene>
    <name evidence="2" type="ORF">BV898_08058</name>
</gene>
<keyword evidence="3" id="KW-1185">Reference proteome</keyword>
<name>A0A1W0WRW5_HYPEX</name>
<feature type="compositionally biased region" description="Polar residues" evidence="1">
    <location>
        <begin position="196"/>
        <end position="225"/>
    </location>
</feature>
<feature type="compositionally biased region" description="Low complexity" evidence="1">
    <location>
        <begin position="166"/>
        <end position="183"/>
    </location>
</feature>
<feature type="compositionally biased region" description="Polar residues" evidence="1">
    <location>
        <begin position="7"/>
        <end position="24"/>
    </location>
</feature>
<evidence type="ECO:0000256" key="1">
    <source>
        <dbReference type="SAM" id="MobiDB-lite"/>
    </source>
</evidence>
<feature type="region of interest" description="Disordered" evidence="1">
    <location>
        <begin position="139"/>
        <end position="264"/>
    </location>
</feature>